<gene>
    <name evidence="1" type="ORF">Ga0061065_102269</name>
</gene>
<dbReference type="STRING" id="1137284.GCA_001418205_00775"/>
<protein>
    <recommendedName>
        <fullName evidence="3">YgiT-type zinc finger domain</fullName>
    </recommendedName>
</protein>
<evidence type="ECO:0000313" key="1">
    <source>
        <dbReference type="EMBL" id="CUB02931.1"/>
    </source>
</evidence>
<name>A0A0K6IIM7_9GAMM</name>
<evidence type="ECO:0008006" key="3">
    <source>
        <dbReference type="Google" id="ProtNLM"/>
    </source>
</evidence>
<sequence>MNKTCQICEKGSLKAIVEWIDVDYEGHTSKIKSRLAKCDFCGSEQADNSDVTENKRAMTAFRKQTKATSESMR</sequence>
<dbReference type="Gene3D" id="3.10.20.860">
    <property type="match status" value="1"/>
</dbReference>
<organism evidence="1 2">
    <name type="scientific">Marinomonas fungiae</name>
    <dbReference type="NCBI Taxonomy" id="1137284"/>
    <lineage>
        <taxon>Bacteria</taxon>
        <taxon>Pseudomonadati</taxon>
        <taxon>Pseudomonadota</taxon>
        <taxon>Gammaproteobacteria</taxon>
        <taxon>Oceanospirillales</taxon>
        <taxon>Oceanospirillaceae</taxon>
        <taxon>Marinomonas</taxon>
    </lineage>
</organism>
<dbReference type="RefSeq" id="WP_055461899.1">
    <property type="nucleotide sequence ID" value="NZ_CYHG01000002.1"/>
</dbReference>
<dbReference type="OrthoDB" id="7349669at2"/>
<dbReference type="AlphaFoldDB" id="A0A0K6IIM7"/>
<reference evidence="2" key="1">
    <citation type="submission" date="2015-08" db="EMBL/GenBank/DDBJ databases">
        <authorList>
            <person name="Varghese N."/>
        </authorList>
    </citation>
    <scope>NUCLEOTIDE SEQUENCE [LARGE SCALE GENOMIC DNA]</scope>
    <source>
        <strain evidence="2">JCM 18476</strain>
    </source>
</reference>
<accession>A0A0K6IIM7</accession>
<evidence type="ECO:0000313" key="2">
    <source>
        <dbReference type="Proteomes" id="UP000182769"/>
    </source>
</evidence>
<proteinExistence type="predicted"/>
<keyword evidence="2" id="KW-1185">Reference proteome</keyword>
<dbReference type="EMBL" id="CYHG01000002">
    <property type="protein sequence ID" value="CUB02931.1"/>
    <property type="molecule type" value="Genomic_DNA"/>
</dbReference>
<dbReference type="Proteomes" id="UP000182769">
    <property type="component" value="Unassembled WGS sequence"/>
</dbReference>